<dbReference type="InterPro" id="IPR053781">
    <property type="entry name" value="F-box_AtFBL13-like"/>
</dbReference>
<dbReference type="InterPro" id="IPR032675">
    <property type="entry name" value="LRR_dom_sf"/>
</dbReference>
<dbReference type="Pfam" id="PF23622">
    <property type="entry name" value="LRR_At1g61320_AtMIF1"/>
    <property type="match status" value="1"/>
</dbReference>
<dbReference type="InterPro" id="IPR006566">
    <property type="entry name" value="FBD"/>
</dbReference>
<dbReference type="InterPro" id="IPR055357">
    <property type="entry name" value="LRR_At1g61320_AtMIF1"/>
</dbReference>
<dbReference type="GeneID" id="107816952"/>
<evidence type="ECO:0000313" key="1">
    <source>
        <dbReference type="Proteomes" id="UP000790787"/>
    </source>
</evidence>
<sequence length="500" mass="57610">MHKIGDARSHCSSNSMEMQSKIMARGDPDRLSHLPDTVLRHILSMLPEGKEVVRTSVLSRRWRFLWKSVAVSLNFGVPNNPSNEITKKELLTFVASTSRELHYWRSYGKIKAFRVFPFRYKYYIVKDVDFWVHFANKVANVEEFTLKFVCVSFPDFAYKFPQFAFRNSTLRNLVLDNCQLNPSGSVNWSSLVYLSIGHLKLTDNMLEKILSGCPNLESLELDSVLGISRLEISSVKLRKLIILNDENDENDRCNKWHEEDTNSLEIIAPYIQNLVLSGFFYDEIRLHESNVASLVTAVLHFNVDFIEFEDEKEKLEKECRYLKELLLSVAHVKNLELGPLCIECFPILELRGWQFPPSSCKFLKLNAALKHLDFAGIYSLLQSSSDLETLIIDWKNHKPLDRLLSYTNEGEQVRRFETHYVNCSLPHLKTIKFSNFLGSLSGIKFVLLLVKYLLKNATVLEKLVIAAGFIGNDVSRDKMEQKFLSFPRSSPHASIVFSHP</sequence>
<dbReference type="SUPFAM" id="SSF52047">
    <property type="entry name" value="RNI-like"/>
    <property type="match status" value="1"/>
</dbReference>
<dbReference type="Pfam" id="PF00646">
    <property type="entry name" value="F-box"/>
    <property type="match status" value="1"/>
</dbReference>
<dbReference type="InterPro" id="IPR001810">
    <property type="entry name" value="F-box_dom"/>
</dbReference>
<dbReference type="CDD" id="cd22160">
    <property type="entry name" value="F-box_AtFBL13-like"/>
    <property type="match status" value="1"/>
</dbReference>
<dbReference type="InterPro" id="IPR050232">
    <property type="entry name" value="FBL13/AtMIF1-like"/>
</dbReference>
<reference evidence="1" key="1">
    <citation type="journal article" date="2014" name="Nat. Commun.">
        <title>The tobacco genome sequence and its comparison with those of tomato and potato.</title>
        <authorList>
            <person name="Sierro N."/>
            <person name="Battey J.N."/>
            <person name="Ouadi S."/>
            <person name="Bakaher N."/>
            <person name="Bovet L."/>
            <person name="Willig A."/>
            <person name="Goepfert S."/>
            <person name="Peitsch M.C."/>
            <person name="Ivanov N.V."/>
        </authorList>
    </citation>
    <scope>NUCLEOTIDE SEQUENCE [LARGE SCALE GENOMIC DNA]</scope>
</reference>
<accession>A0A1S4CAB9</accession>
<dbReference type="PANTHER" id="PTHR31900">
    <property type="entry name" value="F-BOX/RNI SUPERFAMILY PROTEIN-RELATED"/>
    <property type="match status" value="1"/>
</dbReference>
<dbReference type="Proteomes" id="UP000790787">
    <property type="component" value="Chromosome 5"/>
</dbReference>
<gene>
    <name evidence="2" type="primary">LOC107816952</name>
</gene>
<dbReference type="OrthoDB" id="1298564at2759"/>
<dbReference type="STRING" id="4097.A0A1S4CAB9"/>
<dbReference type="KEGG" id="nta:107816952"/>
<dbReference type="Gene3D" id="3.80.10.10">
    <property type="entry name" value="Ribonuclease Inhibitor"/>
    <property type="match status" value="1"/>
</dbReference>
<organism evidence="1 2">
    <name type="scientific">Nicotiana tabacum</name>
    <name type="common">Common tobacco</name>
    <dbReference type="NCBI Taxonomy" id="4097"/>
    <lineage>
        <taxon>Eukaryota</taxon>
        <taxon>Viridiplantae</taxon>
        <taxon>Streptophyta</taxon>
        <taxon>Embryophyta</taxon>
        <taxon>Tracheophyta</taxon>
        <taxon>Spermatophyta</taxon>
        <taxon>Magnoliopsida</taxon>
        <taxon>eudicotyledons</taxon>
        <taxon>Gunneridae</taxon>
        <taxon>Pentapetalae</taxon>
        <taxon>asterids</taxon>
        <taxon>lamiids</taxon>
        <taxon>Solanales</taxon>
        <taxon>Solanaceae</taxon>
        <taxon>Nicotianoideae</taxon>
        <taxon>Nicotianeae</taxon>
        <taxon>Nicotiana</taxon>
    </lineage>
</organism>
<dbReference type="RefSeq" id="XP_016498187.1">
    <property type="nucleotide sequence ID" value="XM_016642701.1"/>
</dbReference>
<dbReference type="PANTHER" id="PTHR31900:SF32">
    <property type="entry name" value="F-BOX_RNI_FBD-LIKE DOMAIN PROTEIN"/>
    <property type="match status" value="1"/>
</dbReference>
<dbReference type="SUPFAM" id="SSF81383">
    <property type="entry name" value="F-box domain"/>
    <property type="match status" value="1"/>
</dbReference>
<reference evidence="2" key="2">
    <citation type="submission" date="2025-08" db="UniProtKB">
        <authorList>
            <consortium name="RefSeq"/>
        </authorList>
    </citation>
    <scope>IDENTIFICATION</scope>
    <source>
        <tissue evidence="2">Leaf</tissue>
    </source>
</reference>
<dbReference type="AlphaFoldDB" id="A0A1S4CAB9"/>
<dbReference type="InterPro" id="IPR036047">
    <property type="entry name" value="F-box-like_dom_sf"/>
</dbReference>
<dbReference type="Gene3D" id="1.20.1280.50">
    <property type="match status" value="1"/>
</dbReference>
<dbReference type="PROSITE" id="PS50181">
    <property type="entry name" value="FBOX"/>
    <property type="match status" value="1"/>
</dbReference>
<keyword evidence="1" id="KW-1185">Reference proteome</keyword>
<dbReference type="PaxDb" id="4097-A0A1S4CAB9"/>
<name>A0A1S4CAB9_TOBAC</name>
<protein>
    <submittedName>
        <fullName evidence="2">F-box protein At5g03100-like</fullName>
    </submittedName>
</protein>
<evidence type="ECO:0000313" key="2">
    <source>
        <dbReference type="RefSeq" id="XP_016498187.2"/>
    </source>
</evidence>
<proteinExistence type="predicted"/>
<dbReference type="RefSeq" id="XP_016498187.2">
    <property type="nucleotide sequence ID" value="XM_016642701.2"/>
</dbReference>
<dbReference type="SMART" id="SM00579">
    <property type="entry name" value="FBD"/>
    <property type="match status" value="1"/>
</dbReference>
<dbReference type="OMA" id="ENDRCNK"/>